<evidence type="ECO:0000313" key="2">
    <source>
        <dbReference type="Proteomes" id="UP000789405"/>
    </source>
</evidence>
<keyword evidence="2" id="KW-1185">Reference proteome</keyword>
<dbReference type="AlphaFoldDB" id="A0A9N9K684"/>
<organism evidence="1 2">
    <name type="scientific">Dentiscutata erythropus</name>
    <dbReference type="NCBI Taxonomy" id="1348616"/>
    <lineage>
        <taxon>Eukaryota</taxon>
        <taxon>Fungi</taxon>
        <taxon>Fungi incertae sedis</taxon>
        <taxon>Mucoromycota</taxon>
        <taxon>Glomeromycotina</taxon>
        <taxon>Glomeromycetes</taxon>
        <taxon>Diversisporales</taxon>
        <taxon>Gigasporaceae</taxon>
        <taxon>Dentiscutata</taxon>
    </lineage>
</organism>
<comment type="caution">
    <text evidence="1">The sequence shown here is derived from an EMBL/GenBank/DDBJ whole genome shotgun (WGS) entry which is preliminary data.</text>
</comment>
<evidence type="ECO:0000313" key="1">
    <source>
        <dbReference type="EMBL" id="CAG8812076.1"/>
    </source>
</evidence>
<accession>A0A9N9K684</accession>
<dbReference type="EMBL" id="CAJVPY010048332">
    <property type="protein sequence ID" value="CAG8812076.1"/>
    <property type="molecule type" value="Genomic_DNA"/>
</dbReference>
<sequence length="39" mass="4169">SSTPFLPTINLIEPISEIPVNAAAQKSAANEIEIAEKNF</sequence>
<reference evidence="1" key="1">
    <citation type="submission" date="2021-06" db="EMBL/GenBank/DDBJ databases">
        <authorList>
            <person name="Kallberg Y."/>
            <person name="Tangrot J."/>
            <person name="Rosling A."/>
        </authorList>
    </citation>
    <scope>NUCLEOTIDE SEQUENCE</scope>
    <source>
        <strain evidence="1">MA453B</strain>
    </source>
</reference>
<proteinExistence type="predicted"/>
<name>A0A9N9K684_9GLOM</name>
<protein>
    <submittedName>
        <fullName evidence="1">24067_t:CDS:1</fullName>
    </submittedName>
</protein>
<dbReference type="Proteomes" id="UP000789405">
    <property type="component" value="Unassembled WGS sequence"/>
</dbReference>
<feature type="non-terminal residue" evidence="1">
    <location>
        <position position="1"/>
    </location>
</feature>
<gene>
    <name evidence="1" type="ORF">DERYTH_LOCUS25564</name>
</gene>